<dbReference type="PRINTS" id="PR01438">
    <property type="entry name" value="UNVRSLSTRESS"/>
</dbReference>
<evidence type="ECO:0000256" key="1">
    <source>
        <dbReference type="ARBA" id="ARBA00008791"/>
    </source>
</evidence>
<feature type="domain" description="UspA" evidence="2">
    <location>
        <begin position="59"/>
        <end position="141"/>
    </location>
</feature>
<evidence type="ECO:0000313" key="3">
    <source>
        <dbReference type="EMBL" id="AIE86589.1"/>
    </source>
</evidence>
<dbReference type="InterPro" id="IPR006015">
    <property type="entry name" value="Universal_stress_UspA"/>
</dbReference>
<dbReference type="KEGG" id="fgi:OP10G_3221"/>
<protein>
    <submittedName>
        <fullName evidence="3">Putative universal stress protein UspA</fullName>
    </submittedName>
</protein>
<dbReference type="Proteomes" id="UP000027982">
    <property type="component" value="Chromosome"/>
</dbReference>
<dbReference type="PANTHER" id="PTHR46268">
    <property type="entry name" value="STRESS RESPONSE PROTEIN NHAX"/>
    <property type="match status" value="1"/>
</dbReference>
<feature type="domain" description="UspA" evidence="2">
    <location>
        <begin position="154"/>
        <end position="276"/>
    </location>
</feature>
<reference evidence="3 4" key="1">
    <citation type="journal article" date="2014" name="PLoS ONE">
        <title>The first complete genome sequence of the class fimbriimonadia in the phylum armatimonadetes.</title>
        <authorList>
            <person name="Hu Z.Y."/>
            <person name="Wang Y.Z."/>
            <person name="Im W.T."/>
            <person name="Wang S.Y."/>
            <person name="Zhao G.P."/>
            <person name="Zheng H.J."/>
            <person name="Quan Z.X."/>
        </authorList>
    </citation>
    <scope>NUCLEOTIDE SEQUENCE [LARGE SCALE GENOMIC DNA]</scope>
    <source>
        <strain evidence="3">Gsoil 348</strain>
    </source>
</reference>
<dbReference type="PANTHER" id="PTHR46268:SF6">
    <property type="entry name" value="UNIVERSAL STRESS PROTEIN UP12"/>
    <property type="match status" value="1"/>
</dbReference>
<name>A0A068NY29_FIMGI</name>
<dbReference type="AlphaFoldDB" id="A0A068NY29"/>
<accession>A0A068NY29</accession>
<dbReference type="SUPFAM" id="SSF52402">
    <property type="entry name" value="Adenine nucleotide alpha hydrolases-like"/>
    <property type="match status" value="2"/>
</dbReference>
<sequence>MKAVIGVDTEGNYRPTINLLARLGFPNCSAELFHVDELLLAGGAGATPFTYASYPTIDEVRREQGERLLGEAEALATAAGIESTTLYAVGNPCDRLMRRGDELHCDLIAVGSTHKSRYGAFFLGSVGRGLAIGAHQSVLVSKNDVEPTGSLTAVFATDGSDYADDCLRMLARMKPKGIRRLIIVSAVEALVDRQLPKEIAHHVDSLVSHLCEEGFEARGHVVEGSPSEVIDAMMKASKADLVILGAQGHGFVERLFVGSVALQVVVSSPYSVLLLRKP</sequence>
<comment type="similarity">
    <text evidence="1">Belongs to the universal stress protein A family.</text>
</comment>
<keyword evidence="4" id="KW-1185">Reference proteome</keyword>
<dbReference type="STRING" id="661478.OP10G_3221"/>
<evidence type="ECO:0000259" key="2">
    <source>
        <dbReference type="Pfam" id="PF00582"/>
    </source>
</evidence>
<dbReference type="OrthoDB" id="9794782at2"/>
<dbReference type="RefSeq" id="WP_025229461.1">
    <property type="nucleotide sequence ID" value="NZ_CP007139.1"/>
</dbReference>
<dbReference type="InterPro" id="IPR006016">
    <property type="entry name" value="UspA"/>
</dbReference>
<proteinExistence type="inferred from homology"/>
<organism evidence="3 4">
    <name type="scientific">Fimbriimonas ginsengisoli Gsoil 348</name>
    <dbReference type="NCBI Taxonomy" id="661478"/>
    <lineage>
        <taxon>Bacteria</taxon>
        <taxon>Bacillati</taxon>
        <taxon>Armatimonadota</taxon>
        <taxon>Fimbriimonadia</taxon>
        <taxon>Fimbriimonadales</taxon>
        <taxon>Fimbriimonadaceae</taxon>
        <taxon>Fimbriimonas</taxon>
    </lineage>
</organism>
<dbReference type="InterPro" id="IPR014729">
    <property type="entry name" value="Rossmann-like_a/b/a_fold"/>
</dbReference>
<dbReference type="HOGENOM" id="CLU_1000226_0_0_0"/>
<dbReference type="Pfam" id="PF00582">
    <property type="entry name" value="Usp"/>
    <property type="match status" value="2"/>
</dbReference>
<dbReference type="Gene3D" id="3.40.50.620">
    <property type="entry name" value="HUPs"/>
    <property type="match status" value="2"/>
</dbReference>
<gene>
    <name evidence="3" type="ORF">OP10G_3221</name>
</gene>
<evidence type="ECO:0000313" key="4">
    <source>
        <dbReference type="Proteomes" id="UP000027982"/>
    </source>
</evidence>
<dbReference type="EMBL" id="CP007139">
    <property type="protein sequence ID" value="AIE86589.1"/>
    <property type="molecule type" value="Genomic_DNA"/>
</dbReference>
<dbReference type="CDD" id="cd00293">
    <property type="entry name" value="USP-like"/>
    <property type="match status" value="2"/>
</dbReference>